<proteinExistence type="predicted"/>
<sequence>MADGAFNSASNDSPCTFSSYEYHQATQASTDYATQLINNNSNSLLELKCAVAIATNIGALLQDNRVLVNTLRTHGNNLQAEVNTLTQSAQTLQFNLNTVQSNFDDLQFEYNNMVKEHTAEIAGARKVFAEMDLGSLGRKKRSQPHPDPQFTSIDSKLLSPFICDLHKNLEVNTDWWDSDCLRIFYIVSCFPAGSVAKKMVDSGFKTDGSMVYKTVKDVIDLLKQSFDNADEKSTAQQELKIASISYLKDALHPDIINRISYIKKTDIPGGLADYVTLICKIDGTLRSLDPKYYTKNYRKAHLTSSSATSAPSATTTAIPAMSFQPSGLTTTHGGDIMDLNTATTVNLNGV</sequence>
<accession>A0A1W5CV56</accession>
<organism evidence="1 2">
    <name type="scientific">Lasallia pustulata</name>
    <dbReference type="NCBI Taxonomy" id="136370"/>
    <lineage>
        <taxon>Eukaryota</taxon>
        <taxon>Fungi</taxon>
        <taxon>Dikarya</taxon>
        <taxon>Ascomycota</taxon>
        <taxon>Pezizomycotina</taxon>
        <taxon>Lecanoromycetes</taxon>
        <taxon>OSLEUM clade</taxon>
        <taxon>Umbilicariomycetidae</taxon>
        <taxon>Umbilicariales</taxon>
        <taxon>Umbilicariaceae</taxon>
        <taxon>Lasallia</taxon>
    </lineage>
</organism>
<reference evidence="2" key="1">
    <citation type="submission" date="2017-03" db="EMBL/GenBank/DDBJ databases">
        <authorList>
            <person name="Sharma R."/>
            <person name="Thines M."/>
        </authorList>
    </citation>
    <scope>NUCLEOTIDE SEQUENCE [LARGE SCALE GENOMIC DNA]</scope>
</reference>
<keyword evidence="2" id="KW-1185">Reference proteome</keyword>
<name>A0A1W5CV56_9LECA</name>
<protein>
    <submittedName>
        <fullName evidence="1">Uncharacterized protein</fullName>
    </submittedName>
</protein>
<dbReference type="AlphaFoldDB" id="A0A1W5CV56"/>
<evidence type="ECO:0000313" key="2">
    <source>
        <dbReference type="Proteomes" id="UP000192927"/>
    </source>
</evidence>
<evidence type="ECO:0000313" key="1">
    <source>
        <dbReference type="EMBL" id="SLM34728.1"/>
    </source>
</evidence>
<dbReference type="EMBL" id="FWEW01000394">
    <property type="protein sequence ID" value="SLM34728.1"/>
    <property type="molecule type" value="Genomic_DNA"/>
</dbReference>
<dbReference type="Proteomes" id="UP000192927">
    <property type="component" value="Unassembled WGS sequence"/>
</dbReference>